<proteinExistence type="inferred from homology"/>
<name>A0A1M4Z6U5_9THEO</name>
<keyword evidence="2 3" id="KW-0472">Membrane</keyword>
<dbReference type="PANTHER" id="PTHR22550">
    <property type="entry name" value="SPORE GERMINATION PROTEIN"/>
    <property type="match status" value="1"/>
</dbReference>
<dbReference type="Pfam" id="PF03323">
    <property type="entry name" value="GerA"/>
    <property type="match status" value="1"/>
</dbReference>
<dbReference type="AlphaFoldDB" id="A0A1M4Z6U5"/>
<dbReference type="GO" id="GO:0016020">
    <property type="term" value="C:membrane"/>
    <property type="evidence" value="ECO:0007669"/>
    <property type="project" value="InterPro"/>
</dbReference>
<dbReference type="EMBL" id="FQVH01000012">
    <property type="protein sequence ID" value="SHF13492.1"/>
    <property type="molecule type" value="Genomic_DNA"/>
</dbReference>
<evidence type="ECO:0000313" key="5">
    <source>
        <dbReference type="Proteomes" id="UP000184088"/>
    </source>
</evidence>
<dbReference type="InterPro" id="IPR004995">
    <property type="entry name" value="Spore_Ger"/>
</dbReference>
<protein>
    <submittedName>
        <fullName evidence="4">Spore germination protein</fullName>
    </submittedName>
</protein>
<reference evidence="4 5" key="1">
    <citation type="submission" date="2016-11" db="EMBL/GenBank/DDBJ databases">
        <authorList>
            <person name="Jaros S."/>
            <person name="Januszkiewicz K."/>
            <person name="Wedrychowicz H."/>
        </authorList>
    </citation>
    <scope>NUCLEOTIDE SEQUENCE [LARGE SCALE GENOMIC DNA]</scope>
    <source>
        <strain evidence="4 5">DSM 17918</strain>
    </source>
</reference>
<comment type="similarity">
    <text evidence="1">Belongs to the GerABKA family.</text>
</comment>
<accession>A0A1M4Z6U5</accession>
<dbReference type="PANTHER" id="PTHR22550:SF5">
    <property type="entry name" value="LEUCINE ZIPPER PROTEIN 4"/>
    <property type="match status" value="1"/>
</dbReference>
<feature type="transmembrane region" description="Helical" evidence="3">
    <location>
        <begin position="347"/>
        <end position="373"/>
    </location>
</feature>
<keyword evidence="5" id="KW-1185">Reference proteome</keyword>
<feature type="transmembrane region" description="Helical" evidence="3">
    <location>
        <begin position="393"/>
        <end position="426"/>
    </location>
</feature>
<keyword evidence="3" id="KW-1133">Transmembrane helix</keyword>
<dbReference type="PIRSF" id="PIRSF005690">
    <property type="entry name" value="GerBA"/>
    <property type="match status" value="1"/>
</dbReference>
<dbReference type="Proteomes" id="UP000184088">
    <property type="component" value="Unassembled WGS sequence"/>
</dbReference>
<dbReference type="OrthoDB" id="1726708at2"/>
<gene>
    <name evidence="4" type="ORF">SAMN02746089_01364</name>
</gene>
<evidence type="ECO:0000256" key="3">
    <source>
        <dbReference type="SAM" id="Phobius"/>
    </source>
</evidence>
<evidence type="ECO:0000313" key="4">
    <source>
        <dbReference type="EMBL" id="SHF13492.1"/>
    </source>
</evidence>
<feature type="transmembrane region" description="Helical" evidence="3">
    <location>
        <begin position="316"/>
        <end position="335"/>
    </location>
</feature>
<evidence type="ECO:0000256" key="2">
    <source>
        <dbReference type="ARBA" id="ARBA00023136"/>
    </source>
</evidence>
<dbReference type="STRING" id="1121256.SAMN02746089_01364"/>
<evidence type="ECO:0000256" key="1">
    <source>
        <dbReference type="ARBA" id="ARBA00005278"/>
    </source>
</evidence>
<dbReference type="InterPro" id="IPR050768">
    <property type="entry name" value="UPF0353/GerABKA_families"/>
</dbReference>
<dbReference type="RefSeq" id="WP_073343165.1">
    <property type="nucleotide sequence ID" value="NZ_FQVH01000012.1"/>
</dbReference>
<organism evidence="4 5">
    <name type="scientific">Caldanaerobius fijiensis DSM 17918</name>
    <dbReference type="NCBI Taxonomy" id="1121256"/>
    <lineage>
        <taxon>Bacteria</taxon>
        <taxon>Bacillati</taxon>
        <taxon>Bacillota</taxon>
        <taxon>Clostridia</taxon>
        <taxon>Thermoanaerobacterales</taxon>
        <taxon>Thermoanaerobacteraceae</taxon>
        <taxon>Caldanaerobius</taxon>
    </lineage>
</organism>
<keyword evidence="3" id="KW-0812">Transmembrane</keyword>
<feature type="transmembrane region" description="Helical" evidence="3">
    <location>
        <begin position="438"/>
        <end position="463"/>
    </location>
</feature>
<dbReference type="GO" id="GO:0009847">
    <property type="term" value="P:spore germination"/>
    <property type="evidence" value="ECO:0007669"/>
    <property type="project" value="InterPro"/>
</dbReference>
<sequence length="534" mass="60759">MDFIKRLFRHEKEKDNKQDDRGEGNRHLSKKLADNVALFKETFKDCDDVVYRDFTVGDDQRFKMTLIYIDGMANKNLINENILRSIMLDARQTHPKTSDIQDIFELIKNSSLSTSDLKEIDDVDKIIVYVLSGLTLLLIDGYDRGIIFETRGWQTRSIAPPEAEMTIRGPQDSFVETLRINTALVRRRIRDTRLKLKSVQIGTRSKTDVIIAYIEDIADENVLEEVKNRLKTINIDAVLESGYIEQLIEDCWYSPFPQIEITQRPDKVAAALYEGRVSVLVDNSPFALLMPATVSVMIQSPEDYYMRWPIASVIRLLRFLSIFIELYLPALYIAITSYNPGMIPTTLSLYIAATRATVPFPSFIEAFMMMGVLEILREGGIRLPTPVSQTLGIVGAIVIGSAAVQAGIVSPFMVIVVAITAMASFVVPNYSLSLSMRLLTFGFMIMATVFGLYGIYIGTILMLSHMVILKSFGVPYIASFMSYTSRDLADIVVRFPLHFMRYRPMFLQQKDKVRFDDKREEKIKSREAGQDDKK</sequence>